<sequence length="226" mass="24712">MRILLVEDEKDLRDALRDTLAANGYTVECCANGPDGLDSLCSGGCDLALLDRMLPGMDGLSVLRQARQAGVRTPVLMLTALDAVGDRVAGLDAGADDYLAKPFAAEELLARVRALGRRPTEWEGGAALHRGDVELRVQDRLLTGPAGAHTLSRRECALLELFLRNPGTTLPRERILLNVWGPDSDVESGNIDNYIHLVRRRLRLVGSRMELVTRRGAGYRLEADQC</sequence>
<evidence type="ECO:0000256" key="8">
    <source>
        <dbReference type="PROSITE-ProRule" id="PRU00169"/>
    </source>
</evidence>
<dbReference type="GO" id="GO:0006355">
    <property type="term" value="P:regulation of DNA-templated transcription"/>
    <property type="evidence" value="ECO:0007669"/>
    <property type="project" value="InterPro"/>
</dbReference>
<dbReference type="InterPro" id="IPR011006">
    <property type="entry name" value="CheY-like_superfamily"/>
</dbReference>
<evidence type="ECO:0000259" key="10">
    <source>
        <dbReference type="PROSITE" id="PS50110"/>
    </source>
</evidence>
<feature type="domain" description="OmpR/PhoB-type" evidence="11">
    <location>
        <begin position="125"/>
        <end position="223"/>
    </location>
</feature>
<dbReference type="GO" id="GO:0032993">
    <property type="term" value="C:protein-DNA complex"/>
    <property type="evidence" value="ECO:0007669"/>
    <property type="project" value="TreeGrafter"/>
</dbReference>
<dbReference type="Gene3D" id="1.10.10.10">
    <property type="entry name" value="Winged helix-like DNA-binding domain superfamily/Winged helix DNA-binding domain"/>
    <property type="match status" value="1"/>
</dbReference>
<dbReference type="InterPro" id="IPR001789">
    <property type="entry name" value="Sig_transdc_resp-reg_receiver"/>
</dbReference>
<evidence type="ECO:0000256" key="7">
    <source>
        <dbReference type="ARBA" id="ARBA00024867"/>
    </source>
</evidence>
<evidence type="ECO:0000313" key="12">
    <source>
        <dbReference type="EMBL" id="HIX04924.1"/>
    </source>
</evidence>
<gene>
    <name evidence="12" type="ORF">H9865_02250</name>
</gene>
<evidence type="ECO:0000256" key="6">
    <source>
        <dbReference type="ARBA" id="ARBA00023163"/>
    </source>
</evidence>
<feature type="modified residue" description="4-aspartylphosphate" evidence="8">
    <location>
        <position position="51"/>
    </location>
</feature>
<feature type="DNA-binding region" description="OmpR/PhoB-type" evidence="9">
    <location>
        <begin position="125"/>
        <end position="223"/>
    </location>
</feature>
<name>A0A9D1V2P7_9FIRM</name>
<evidence type="ECO:0000256" key="5">
    <source>
        <dbReference type="ARBA" id="ARBA00023125"/>
    </source>
</evidence>
<keyword evidence="2 8" id="KW-0597">Phosphoprotein</keyword>
<dbReference type="InterPro" id="IPR016032">
    <property type="entry name" value="Sig_transdc_resp-reg_C-effctor"/>
</dbReference>
<dbReference type="Gene3D" id="3.40.50.2300">
    <property type="match status" value="1"/>
</dbReference>
<dbReference type="Pfam" id="PF00072">
    <property type="entry name" value="Response_reg"/>
    <property type="match status" value="1"/>
</dbReference>
<reference evidence="12" key="1">
    <citation type="journal article" date="2021" name="PeerJ">
        <title>Extensive microbial diversity within the chicken gut microbiome revealed by metagenomics and culture.</title>
        <authorList>
            <person name="Gilroy R."/>
            <person name="Ravi A."/>
            <person name="Getino M."/>
            <person name="Pursley I."/>
            <person name="Horton D.L."/>
            <person name="Alikhan N.F."/>
            <person name="Baker D."/>
            <person name="Gharbi K."/>
            <person name="Hall N."/>
            <person name="Watson M."/>
            <person name="Adriaenssens E.M."/>
            <person name="Foster-Nyarko E."/>
            <person name="Jarju S."/>
            <person name="Secka A."/>
            <person name="Antonio M."/>
            <person name="Oren A."/>
            <person name="Chaudhuri R.R."/>
            <person name="La Ragione R."/>
            <person name="Hildebrand F."/>
            <person name="Pallen M.J."/>
        </authorList>
    </citation>
    <scope>NUCLEOTIDE SEQUENCE</scope>
    <source>
        <strain evidence="12">2239</strain>
    </source>
</reference>
<evidence type="ECO:0000256" key="2">
    <source>
        <dbReference type="ARBA" id="ARBA00022553"/>
    </source>
</evidence>
<evidence type="ECO:0000256" key="4">
    <source>
        <dbReference type="ARBA" id="ARBA00023015"/>
    </source>
</evidence>
<dbReference type="PROSITE" id="PS50110">
    <property type="entry name" value="RESPONSE_REGULATORY"/>
    <property type="match status" value="1"/>
</dbReference>
<dbReference type="InterPro" id="IPR036388">
    <property type="entry name" value="WH-like_DNA-bd_sf"/>
</dbReference>
<dbReference type="SMART" id="SM00862">
    <property type="entry name" value="Trans_reg_C"/>
    <property type="match status" value="1"/>
</dbReference>
<keyword evidence="4" id="KW-0805">Transcription regulation</keyword>
<dbReference type="InterPro" id="IPR001867">
    <property type="entry name" value="OmpR/PhoB-type_DNA-bd"/>
</dbReference>
<evidence type="ECO:0000256" key="3">
    <source>
        <dbReference type="ARBA" id="ARBA00023012"/>
    </source>
</evidence>
<dbReference type="AlphaFoldDB" id="A0A9D1V2P7"/>
<dbReference type="InterPro" id="IPR039420">
    <property type="entry name" value="WalR-like"/>
</dbReference>
<comment type="caution">
    <text evidence="12">The sequence shown here is derived from an EMBL/GenBank/DDBJ whole genome shotgun (WGS) entry which is preliminary data.</text>
</comment>
<dbReference type="FunFam" id="3.40.50.2300:FF:000002">
    <property type="entry name" value="DNA-binding response regulator PhoP"/>
    <property type="match status" value="1"/>
</dbReference>
<dbReference type="GO" id="GO:0000976">
    <property type="term" value="F:transcription cis-regulatory region binding"/>
    <property type="evidence" value="ECO:0007669"/>
    <property type="project" value="TreeGrafter"/>
</dbReference>
<accession>A0A9D1V2P7</accession>
<dbReference type="PROSITE" id="PS51755">
    <property type="entry name" value="OMPR_PHOB"/>
    <property type="match status" value="1"/>
</dbReference>
<evidence type="ECO:0000313" key="13">
    <source>
        <dbReference type="Proteomes" id="UP000824193"/>
    </source>
</evidence>
<dbReference type="SMART" id="SM00448">
    <property type="entry name" value="REC"/>
    <property type="match status" value="1"/>
</dbReference>
<keyword evidence="6" id="KW-0804">Transcription</keyword>
<evidence type="ECO:0000256" key="9">
    <source>
        <dbReference type="PROSITE-ProRule" id="PRU01091"/>
    </source>
</evidence>
<proteinExistence type="predicted"/>
<dbReference type="GO" id="GO:0000156">
    <property type="term" value="F:phosphorelay response regulator activity"/>
    <property type="evidence" value="ECO:0007669"/>
    <property type="project" value="TreeGrafter"/>
</dbReference>
<dbReference type="PANTHER" id="PTHR48111:SF1">
    <property type="entry name" value="TWO-COMPONENT RESPONSE REGULATOR ORR33"/>
    <property type="match status" value="1"/>
</dbReference>
<keyword evidence="3" id="KW-0902">Two-component regulatory system</keyword>
<comment type="function">
    <text evidence="7">May play the central regulatory role in sporulation. It may be an element of the effector pathway responsible for the activation of sporulation genes in response to nutritional stress. Spo0A may act in concert with spo0H (a sigma factor) to control the expression of some genes that are critical to the sporulation process.</text>
</comment>
<evidence type="ECO:0000256" key="1">
    <source>
        <dbReference type="ARBA" id="ARBA00018672"/>
    </source>
</evidence>
<evidence type="ECO:0000259" key="11">
    <source>
        <dbReference type="PROSITE" id="PS51755"/>
    </source>
</evidence>
<feature type="domain" description="Response regulatory" evidence="10">
    <location>
        <begin position="2"/>
        <end position="116"/>
    </location>
</feature>
<dbReference type="SUPFAM" id="SSF46894">
    <property type="entry name" value="C-terminal effector domain of the bipartite response regulators"/>
    <property type="match status" value="1"/>
</dbReference>
<dbReference type="EMBL" id="DXFW01000005">
    <property type="protein sequence ID" value="HIX04924.1"/>
    <property type="molecule type" value="Genomic_DNA"/>
</dbReference>
<dbReference type="CDD" id="cd00383">
    <property type="entry name" value="trans_reg_C"/>
    <property type="match status" value="1"/>
</dbReference>
<dbReference type="Proteomes" id="UP000824193">
    <property type="component" value="Unassembled WGS sequence"/>
</dbReference>
<organism evidence="12 13">
    <name type="scientific">Candidatus Allofournierella pullicola</name>
    <dbReference type="NCBI Taxonomy" id="2838596"/>
    <lineage>
        <taxon>Bacteria</taxon>
        <taxon>Bacillati</taxon>
        <taxon>Bacillota</taxon>
        <taxon>Clostridia</taxon>
        <taxon>Eubacteriales</taxon>
        <taxon>Oscillospiraceae</taxon>
        <taxon>Allofournierella</taxon>
    </lineage>
</organism>
<dbReference type="SUPFAM" id="SSF52172">
    <property type="entry name" value="CheY-like"/>
    <property type="match status" value="1"/>
</dbReference>
<protein>
    <recommendedName>
        <fullName evidence="1">Stage 0 sporulation protein A homolog</fullName>
    </recommendedName>
</protein>
<dbReference type="GO" id="GO:0005829">
    <property type="term" value="C:cytosol"/>
    <property type="evidence" value="ECO:0007669"/>
    <property type="project" value="TreeGrafter"/>
</dbReference>
<keyword evidence="5 9" id="KW-0238">DNA-binding</keyword>
<dbReference type="PANTHER" id="PTHR48111">
    <property type="entry name" value="REGULATOR OF RPOS"/>
    <property type="match status" value="1"/>
</dbReference>
<reference evidence="12" key="2">
    <citation type="submission" date="2021-04" db="EMBL/GenBank/DDBJ databases">
        <authorList>
            <person name="Gilroy R."/>
        </authorList>
    </citation>
    <scope>NUCLEOTIDE SEQUENCE</scope>
    <source>
        <strain evidence="12">2239</strain>
    </source>
</reference>
<dbReference type="Pfam" id="PF00486">
    <property type="entry name" value="Trans_reg_C"/>
    <property type="match status" value="1"/>
</dbReference>
<dbReference type="Gene3D" id="6.10.250.690">
    <property type="match status" value="1"/>
</dbReference>